<dbReference type="InterPro" id="IPR006218">
    <property type="entry name" value="DAHP1/KDSA"/>
</dbReference>
<dbReference type="Gene3D" id="3.30.70.1140">
    <property type="entry name" value="Phospho-2-dehydro-3-deoxyheptonate aldolase, domain 1"/>
    <property type="match status" value="1"/>
</dbReference>
<dbReference type="PANTHER" id="PTHR43018:SF2">
    <property type="entry name" value="PHOSPHO-2-DEHYDRO-3-DEOXYHEPTONATE ALDOLASE"/>
    <property type="match status" value="1"/>
</dbReference>
<dbReference type="EMBL" id="BIFS01000002">
    <property type="protein sequence ID" value="GCE23103.1"/>
    <property type="molecule type" value="Genomic_DNA"/>
</dbReference>
<dbReference type="Gene3D" id="3.20.20.70">
    <property type="entry name" value="Aldolase class I"/>
    <property type="match status" value="1"/>
</dbReference>
<dbReference type="InterPro" id="IPR013785">
    <property type="entry name" value="Aldolase_TIM"/>
</dbReference>
<name>A0A402AVQ8_9CHLR</name>
<dbReference type="PANTHER" id="PTHR43018">
    <property type="entry name" value="PHOSPHO-2-DEHYDRO-3-DEOXYHEPTONATE ALDOLASE"/>
    <property type="match status" value="1"/>
</dbReference>
<protein>
    <submittedName>
        <fullName evidence="3">3-deoxy-7-phosphoheptulonate synthase</fullName>
    </submittedName>
</protein>
<sequence>MFIVMKPSCSRSDIDSVLAVLEKHQLAGTLSNESDATIIQVLETPQAPISKEDINELKKQVTQKIKVLAGVERIPTITRPYKLASRDFHPKDTIVRVPAACTAQGYVEIGGQNVVMMAGPCTVESEKQLLTTAEAVLEKGAVILRGGAFKPSTSPYGYRGMGLEGLKLLAKARDTFGLAVITEVMTPTDVSLVSEYADILQIGTRNMQNYMLLDEVGRSNMPVVLKRGMSAKIEEWLLAAEYILAQGNKNVILCERGIRTFESATRNTMDLSAIPVVKNLSHLPIISDPSQGTGHRHLVEAMSLASVTAGSDGLLVEVHPNPEEALKDGAQSLTIGQYQQLMARLNGVALAVGRSVTKPAFFSALSA</sequence>
<evidence type="ECO:0000313" key="4">
    <source>
        <dbReference type="Proteomes" id="UP000287188"/>
    </source>
</evidence>
<evidence type="ECO:0000313" key="3">
    <source>
        <dbReference type="EMBL" id="GCE23103.1"/>
    </source>
</evidence>
<dbReference type="Pfam" id="PF00793">
    <property type="entry name" value="DAHP_synth_1"/>
    <property type="match status" value="1"/>
</dbReference>
<feature type="domain" description="DAHP synthetase I/KDSA" evidence="2">
    <location>
        <begin position="107"/>
        <end position="343"/>
    </location>
</feature>
<dbReference type="AlphaFoldDB" id="A0A402AVQ8"/>
<organism evidence="3 4">
    <name type="scientific">Dictyobacter kobayashii</name>
    <dbReference type="NCBI Taxonomy" id="2014872"/>
    <lineage>
        <taxon>Bacteria</taxon>
        <taxon>Bacillati</taxon>
        <taxon>Chloroflexota</taxon>
        <taxon>Ktedonobacteria</taxon>
        <taxon>Ktedonobacterales</taxon>
        <taxon>Dictyobacteraceae</taxon>
        <taxon>Dictyobacter</taxon>
    </lineage>
</organism>
<comment type="caution">
    <text evidence="3">The sequence shown here is derived from an EMBL/GenBank/DDBJ whole genome shotgun (WGS) entry which is preliminary data.</text>
</comment>
<dbReference type="InterPro" id="IPR006268">
    <property type="entry name" value="DAHP_syn_2"/>
</dbReference>
<dbReference type="SUPFAM" id="SSF51569">
    <property type="entry name" value="Aldolase"/>
    <property type="match status" value="1"/>
</dbReference>
<dbReference type="GO" id="GO:0009073">
    <property type="term" value="P:aromatic amino acid family biosynthetic process"/>
    <property type="evidence" value="ECO:0007669"/>
    <property type="project" value="InterPro"/>
</dbReference>
<dbReference type="GO" id="GO:0016740">
    <property type="term" value="F:transferase activity"/>
    <property type="evidence" value="ECO:0007669"/>
    <property type="project" value="UniProtKB-KW"/>
</dbReference>
<dbReference type="RefSeq" id="WP_126556591.1">
    <property type="nucleotide sequence ID" value="NZ_BIFS01000002.1"/>
</dbReference>
<gene>
    <name evidence="3" type="ORF">KDK_69030</name>
</gene>
<dbReference type="NCBIfam" id="NF006421">
    <property type="entry name" value="PRK08673.1"/>
    <property type="match status" value="1"/>
</dbReference>
<dbReference type="NCBIfam" id="TIGR01361">
    <property type="entry name" value="DAHP_synth_Bsub"/>
    <property type="match status" value="1"/>
</dbReference>
<dbReference type="GO" id="GO:0016832">
    <property type="term" value="F:aldehyde-lyase activity"/>
    <property type="evidence" value="ECO:0007669"/>
    <property type="project" value="InterPro"/>
</dbReference>
<dbReference type="Proteomes" id="UP000287188">
    <property type="component" value="Unassembled WGS sequence"/>
</dbReference>
<keyword evidence="1" id="KW-0808">Transferase</keyword>
<proteinExistence type="predicted"/>
<dbReference type="OrthoDB" id="9780456at2"/>
<evidence type="ECO:0000256" key="1">
    <source>
        <dbReference type="ARBA" id="ARBA00022679"/>
    </source>
</evidence>
<reference evidence="4" key="1">
    <citation type="submission" date="2018-12" db="EMBL/GenBank/DDBJ databases">
        <title>Tengunoibacter tsumagoiensis gen. nov., sp. nov., Dictyobacter kobayashii sp. nov., D. alpinus sp. nov., and D. joshuensis sp. nov. and description of Dictyobacteraceae fam. nov. within the order Ktedonobacterales isolated from Tengu-no-mugimeshi.</title>
        <authorList>
            <person name="Wang C.M."/>
            <person name="Zheng Y."/>
            <person name="Sakai Y."/>
            <person name="Toyoda A."/>
            <person name="Minakuchi Y."/>
            <person name="Abe K."/>
            <person name="Yokota A."/>
            <person name="Yabe S."/>
        </authorList>
    </citation>
    <scope>NUCLEOTIDE SEQUENCE [LARGE SCALE GENOMIC DNA]</scope>
    <source>
        <strain evidence="4">Uno11</strain>
    </source>
</reference>
<accession>A0A402AVQ8</accession>
<evidence type="ECO:0000259" key="2">
    <source>
        <dbReference type="Pfam" id="PF00793"/>
    </source>
</evidence>
<dbReference type="NCBIfam" id="NF009239">
    <property type="entry name" value="PRK12595.1"/>
    <property type="match status" value="1"/>
</dbReference>
<keyword evidence="4" id="KW-1185">Reference proteome</keyword>
<dbReference type="InterPro" id="IPR052899">
    <property type="entry name" value="Class-I_DAHP_synthase"/>
</dbReference>